<dbReference type="PANTHER" id="PTHR48045">
    <property type="entry name" value="UDP-GLYCOSYLTRANSFERASE 72B1"/>
    <property type="match status" value="1"/>
</dbReference>
<accession>A0ABU6WSC5</accession>
<dbReference type="InterPro" id="IPR002213">
    <property type="entry name" value="UDP_glucos_trans"/>
</dbReference>
<dbReference type="EMBL" id="JASCZI010182901">
    <property type="protein sequence ID" value="MED6188790.1"/>
    <property type="molecule type" value="Genomic_DNA"/>
</dbReference>
<sequence>MSLPNEFKGNQGKIVGWAPQQRVLSHPAIVCFVSHCCWNSADEGLSNGVPFLCWPYFTDQFFNGTYLCNELKFGLGFDSDENGLILHWQNKTKMDKVLSDENLRCMLKEKLLNNLKVGGKSYENLTSSSTG</sequence>
<name>A0ABU6WSC5_9FABA</name>
<comment type="caution">
    <text evidence="2">The sequence shown here is derived from an EMBL/GenBank/DDBJ whole genome shotgun (WGS) entry which is preliminary data.</text>
</comment>
<keyword evidence="1" id="KW-0808">Transferase</keyword>
<reference evidence="2 3" key="1">
    <citation type="journal article" date="2023" name="Plants (Basel)">
        <title>Bridging the Gap: Combining Genomics and Transcriptomics Approaches to Understand Stylosanthes scabra, an Orphan Legume from the Brazilian Caatinga.</title>
        <authorList>
            <person name="Ferreira-Neto J.R.C."/>
            <person name="da Silva M.D."/>
            <person name="Binneck E."/>
            <person name="de Melo N.F."/>
            <person name="da Silva R.H."/>
            <person name="de Melo A.L.T.M."/>
            <person name="Pandolfi V."/>
            <person name="Bustamante F.O."/>
            <person name="Brasileiro-Vidal A.C."/>
            <person name="Benko-Iseppon A.M."/>
        </authorList>
    </citation>
    <scope>NUCLEOTIDE SEQUENCE [LARGE SCALE GENOMIC DNA]</scope>
    <source>
        <tissue evidence="2">Leaves</tissue>
    </source>
</reference>
<dbReference type="PANTHER" id="PTHR48045:SF21">
    <property type="entry name" value="UDP-GLYCOSYLTRANSFERASE 83A1"/>
    <property type="match status" value="1"/>
</dbReference>
<dbReference type="Proteomes" id="UP001341840">
    <property type="component" value="Unassembled WGS sequence"/>
</dbReference>
<evidence type="ECO:0000313" key="2">
    <source>
        <dbReference type="EMBL" id="MED6188790.1"/>
    </source>
</evidence>
<organism evidence="2 3">
    <name type="scientific">Stylosanthes scabra</name>
    <dbReference type="NCBI Taxonomy" id="79078"/>
    <lineage>
        <taxon>Eukaryota</taxon>
        <taxon>Viridiplantae</taxon>
        <taxon>Streptophyta</taxon>
        <taxon>Embryophyta</taxon>
        <taxon>Tracheophyta</taxon>
        <taxon>Spermatophyta</taxon>
        <taxon>Magnoliopsida</taxon>
        <taxon>eudicotyledons</taxon>
        <taxon>Gunneridae</taxon>
        <taxon>Pentapetalae</taxon>
        <taxon>rosids</taxon>
        <taxon>fabids</taxon>
        <taxon>Fabales</taxon>
        <taxon>Fabaceae</taxon>
        <taxon>Papilionoideae</taxon>
        <taxon>50 kb inversion clade</taxon>
        <taxon>dalbergioids sensu lato</taxon>
        <taxon>Dalbergieae</taxon>
        <taxon>Pterocarpus clade</taxon>
        <taxon>Stylosanthes</taxon>
    </lineage>
</organism>
<keyword evidence="3" id="KW-1185">Reference proteome</keyword>
<dbReference type="Pfam" id="PF00201">
    <property type="entry name" value="UDPGT"/>
    <property type="match status" value="1"/>
</dbReference>
<dbReference type="SUPFAM" id="SSF53756">
    <property type="entry name" value="UDP-Glycosyltransferase/glycogen phosphorylase"/>
    <property type="match status" value="1"/>
</dbReference>
<evidence type="ECO:0000256" key="1">
    <source>
        <dbReference type="ARBA" id="ARBA00022679"/>
    </source>
</evidence>
<gene>
    <name evidence="2" type="ORF">PIB30_089236</name>
</gene>
<dbReference type="Gene3D" id="3.40.50.2000">
    <property type="entry name" value="Glycogen Phosphorylase B"/>
    <property type="match status" value="1"/>
</dbReference>
<proteinExistence type="predicted"/>
<protein>
    <submittedName>
        <fullName evidence="2">Uncharacterized protein</fullName>
    </submittedName>
</protein>
<evidence type="ECO:0000313" key="3">
    <source>
        <dbReference type="Proteomes" id="UP001341840"/>
    </source>
</evidence>